<keyword evidence="4 7" id="KW-1133">Transmembrane helix</keyword>
<organism evidence="9 10">
    <name type="scientific">Cytospora mali</name>
    <name type="common">Apple Valsa canker fungus</name>
    <name type="synonym">Valsa mali</name>
    <dbReference type="NCBI Taxonomy" id="578113"/>
    <lineage>
        <taxon>Eukaryota</taxon>
        <taxon>Fungi</taxon>
        <taxon>Dikarya</taxon>
        <taxon>Ascomycota</taxon>
        <taxon>Pezizomycotina</taxon>
        <taxon>Sordariomycetes</taxon>
        <taxon>Sordariomycetidae</taxon>
        <taxon>Diaporthales</taxon>
        <taxon>Cytosporaceae</taxon>
        <taxon>Cytospora</taxon>
    </lineage>
</organism>
<dbReference type="GO" id="GO:0015203">
    <property type="term" value="F:polyamine transmembrane transporter activity"/>
    <property type="evidence" value="ECO:0007669"/>
    <property type="project" value="TreeGrafter"/>
</dbReference>
<evidence type="ECO:0000256" key="6">
    <source>
        <dbReference type="SAM" id="MobiDB-lite"/>
    </source>
</evidence>
<evidence type="ECO:0000256" key="5">
    <source>
        <dbReference type="ARBA" id="ARBA00023136"/>
    </source>
</evidence>
<dbReference type="PROSITE" id="PS50850">
    <property type="entry name" value="MFS"/>
    <property type="match status" value="1"/>
</dbReference>
<sequence length="557" mass="60635">MSYNQSELDDISGGGSTTGRGSQTDLGEQTHIIQEKEPIDPAEAVGTSDKPKIEAQSPTLRNDFPNETGLEQARALEIVPRSERRGLFGHFAIIPEVTNPYDYGHGTKWAMTIIVAFAAATSSTGTSIFYPALGMVAKDLHTSRTVANLTLAFYLLAMAFTPLWWSAFSEKLGRRTIYMLSFSLFMIFSILSAVSVDIAMLIVFRVLTGGASASVQAVGAGTVSDIWEPKQRGKAMGIFYLGPLCGPGLAPIIGGALAQGLGWRSTLWFLVIFGGVLLLLIFFCLPETLKRKTQVDLDREAAAAQKSRATQIMRKFVDPIKVLTLLRYPPVLISVFSAATAFSALYVVNVSVQAVFEKSPYNFTTVEVGLLYLAPTLGYAVASLLGGRWIDYIMIREAKKAGRFDADGKPIYLPEDRMKENIWLAASLYPAGLIWYGWSVDKGLPWIVACIANFFFGIGSMLVFGAVTTMLTEFTPKKSSSGVAVNNFIRNIIACIATVVTQPLLNAMGPGWMCTMVGLFAFVTGNASILAIKLRGPQWRVIMDKKLNAGQSTNEKK</sequence>
<keyword evidence="10" id="KW-1185">Reference proteome</keyword>
<dbReference type="InterPro" id="IPR011701">
    <property type="entry name" value="MFS"/>
</dbReference>
<protein>
    <submittedName>
        <fullName evidence="9">MFS antiporter QDR3</fullName>
    </submittedName>
</protein>
<feature type="transmembrane region" description="Helical" evidence="7">
    <location>
        <begin position="267"/>
        <end position="285"/>
    </location>
</feature>
<dbReference type="CDD" id="cd17323">
    <property type="entry name" value="MFS_Tpo1_MDR_like"/>
    <property type="match status" value="1"/>
</dbReference>
<feature type="transmembrane region" description="Helical" evidence="7">
    <location>
        <begin position="331"/>
        <end position="349"/>
    </location>
</feature>
<feature type="transmembrane region" description="Helical" evidence="7">
    <location>
        <begin position="444"/>
        <end position="467"/>
    </location>
</feature>
<evidence type="ECO:0000256" key="7">
    <source>
        <dbReference type="SAM" id="Phobius"/>
    </source>
</evidence>
<evidence type="ECO:0000256" key="3">
    <source>
        <dbReference type="ARBA" id="ARBA00022692"/>
    </source>
</evidence>
<evidence type="ECO:0000256" key="4">
    <source>
        <dbReference type="ARBA" id="ARBA00022989"/>
    </source>
</evidence>
<dbReference type="EMBL" id="KN714668">
    <property type="protein sequence ID" value="KUI53256.1"/>
    <property type="molecule type" value="Genomic_DNA"/>
</dbReference>
<dbReference type="Proteomes" id="UP000078576">
    <property type="component" value="Unassembled WGS sequence"/>
</dbReference>
<feature type="transmembrane region" description="Helical" evidence="7">
    <location>
        <begin position="511"/>
        <end position="532"/>
    </location>
</feature>
<feature type="transmembrane region" description="Helical" evidence="7">
    <location>
        <begin position="177"/>
        <end position="204"/>
    </location>
</feature>
<feature type="transmembrane region" description="Helical" evidence="7">
    <location>
        <begin position="238"/>
        <end position="261"/>
    </location>
</feature>
<dbReference type="SUPFAM" id="SSF103473">
    <property type="entry name" value="MFS general substrate transporter"/>
    <property type="match status" value="1"/>
</dbReference>
<dbReference type="Gene3D" id="1.20.1250.20">
    <property type="entry name" value="MFS general substrate transporter like domains"/>
    <property type="match status" value="1"/>
</dbReference>
<evidence type="ECO:0000313" key="9">
    <source>
        <dbReference type="EMBL" id="KUI53256.1"/>
    </source>
</evidence>
<dbReference type="InterPro" id="IPR020846">
    <property type="entry name" value="MFS_dom"/>
</dbReference>
<dbReference type="GO" id="GO:0010509">
    <property type="term" value="P:intracellular polyamine homeostasis"/>
    <property type="evidence" value="ECO:0007669"/>
    <property type="project" value="TreeGrafter"/>
</dbReference>
<keyword evidence="5 7" id="KW-0472">Membrane</keyword>
<dbReference type="STRING" id="694573.A0A194UNN1"/>
<evidence type="ECO:0000256" key="2">
    <source>
        <dbReference type="ARBA" id="ARBA00022448"/>
    </source>
</evidence>
<dbReference type="Pfam" id="PF07690">
    <property type="entry name" value="MFS_1"/>
    <property type="match status" value="1"/>
</dbReference>
<dbReference type="GO" id="GO:0005886">
    <property type="term" value="C:plasma membrane"/>
    <property type="evidence" value="ECO:0007669"/>
    <property type="project" value="TreeGrafter"/>
</dbReference>
<accession>A0A194UNN1</accession>
<dbReference type="PANTHER" id="PTHR23502">
    <property type="entry name" value="MAJOR FACILITATOR SUPERFAMILY"/>
    <property type="match status" value="1"/>
</dbReference>
<gene>
    <name evidence="9" type="ORF">VP1G_00645</name>
</gene>
<keyword evidence="2" id="KW-0813">Transport</keyword>
<dbReference type="PANTHER" id="PTHR23502:SF5">
    <property type="entry name" value="QUINIDINE RESISTANCE PROTEIN 3"/>
    <property type="match status" value="1"/>
</dbReference>
<evidence type="ECO:0000259" key="8">
    <source>
        <dbReference type="PROSITE" id="PS50850"/>
    </source>
</evidence>
<reference evidence="10" key="1">
    <citation type="submission" date="2014-12" db="EMBL/GenBank/DDBJ databases">
        <title>Genome Sequence of Valsa Canker Pathogens Uncovers a Specific Adaption of Colonization on Woody Bark.</title>
        <authorList>
            <person name="Yin Z."/>
            <person name="Liu H."/>
            <person name="Gao X."/>
            <person name="Li Z."/>
            <person name="Song N."/>
            <person name="Ke X."/>
            <person name="Dai Q."/>
            <person name="Wu Y."/>
            <person name="Sun Y."/>
            <person name="Xu J.-R."/>
            <person name="Kang Z.K."/>
            <person name="Wang L."/>
            <person name="Huang L."/>
        </authorList>
    </citation>
    <scope>NUCLEOTIDE SEQUENCE [LARGE SCALE GENOMIC DNA]</scope>
    <source>
        <strain evidence="10">SXYL134</strain>
    </source>
</reference>
<dbReference type="OrthoDB" id="3936150at2759"/>
<evidence type="ECO:0000313" key="10">
    <source>
        <dbReference type="Proteomes" id="UP000078576"/>
    </source>
</evidence>
<dbReference type="InterPro" id="IPR036259">
    <property type="entry name" value="MFS_trans_sf"/>
</dbReference>
<feature type="transmembrane region" description="Helical" evidence="7">
    <location>
        <begin position="109"/>
        <end position="133"/>
    </location>
</feature>
<feature type="transmembrane region" description="Helical" evidence="7">
    <location>
        <begin position="369"/>
        <end position="390"/>
    </location>
</feature>
<comment type="subcellular location">
    <subcellularLocation>
        <location evidence="1">Membrane</location>
        <topology evidence="1">Multi-pass membrane protein</topology>
    </subcellularLocation>
</comment>
<feature type="transmembrane region" description="Helical" evidence="7">
    <location>
        <begin position="488"/>
        <end position="505"/>
    </location>
</feature>
<feature type="transmembrane region" description="Helical" evidence="7">
    <location>
        <begin position="145"/>
        <end position="165"/>
    </location>
</feature>
<dbReference type="AlphaFoldDB" id="A0A194UNN1"/>
<evidence type="ECO:0000256" key="1">
    <source>
        <dbReference type="ARBA" id="ARBA00004141"/>
    </source>
</evidence>
<dbReference type="FunFam" id="1.20.1250.20:FF:000172">
    <property type="entry name" value="MFS multidrug resistance transporter"/>
    <property type="match status" value="1"/>
</dbReference>
<name>A0A194UNN1_CYTMA</name>
<feature type="domain" description="Major facilitator superfamily (MFS) profile" evidence="8">
    <location>
        <begin position="111"/>
        <end position="536"/>
    </location>
</feature>
<feature type="transmembrane region" description="Helical" evidence="7">
    <location>
        <begin position="421"/>
        <end position="438"/>
    </location>
</feature>
<keyword evidence="3 7" id="KW-0812">Transmembrane</keyword>
<feature type="region of interest" description="Disordered" evidence="6">
    <location>
        <begin position="1"/>
        <end position="66"/>
    </location>
</feature>
<proteinExistence type="predicted"/>